<organism evidence="2 3">
    <name type="scientific">Hypothenemus hampei</name>
    <name type="common">Coffee berry borer</name>
    <dbReference type="NCBI Taxonomy" id="57062"/>
    <lineage>
        <taxon>Eukaryota</taxon>
        <taxon>Metazoa</taxon>
        <taxon>Ecdysozoa</taxon>
        <taxon>Arthropoda</taxon>
        <taxon>Hexapoda</taxon>
        <taxon>Insecta</taxon>
        <taxon>Pterygota</taxon>
        <taxon>Neoptera</taxon>
        <taxon>Endopterygota</taxon>
        <taxon>Coleoptera</taxon>
        <taxon>Polyphaga</taxon>
        <taxon>Cucujiformia</taxon>
        <taxon>Curculionidae</taxon>
        <taxon>Scolytinae</taxon>
        <taxon>Hypothenemus</taxon>
    </lineage>
</organism>
<evidence type="ECO:0000313" key="2">
    <source>
        <dbReference type="EMBL" id="KAL1489256.1"/>
    </source>
</evidence>
<comment type="caution">
    <text evidence="2">The sequence shown here is derived from an EMBL/GenBank/DDBJ whole genome shotgun (WGS) entry which is preliminary data.</text>
</comment>
<gene>
    <name evidence="2" type="ORF">ABEB36_014189</name>
</gene>
<dbReference type="EMBL" id="JBDJPC010000012">
    <property type="protein sequence ID" value="KAL1489256.1"/>
    <property type="molecule type" value="Genomic_DNA"/>
</dbReference>
<dbReference type="Proteomes" id="UP001566132">
    <property type="component" value="Unassembled WGS sequence"/>
</dbReference>
<dbReference type="PANTHER" id="PTHR31569:SF4">
    <property type="entry name" value="SWIM-TYPE DOMAIN-CONTAINING PROTEIN"/>
    <property type="match status" value="1"/>
</dbReference>
<dbReference type="InterPro" id="IPR048325">
    <property type="entry name" value="ZSWIM3_N"/>
</dbReference>
<feature type="domain" description="ZSWIM3 N-terminal" evidence="1">
    <location>
        <begin position="5"/>
        <end position="113"/>
    </location>
</feature>
<dbReference type="PANTHER" id="PTHR31569">
    <property type="entry name" value="SWIM-TYPE DOMAIN-CONTAINING PROTEIN"/>
    <property type="match status" value="1"/>
</dbReference>
<evidence type="ECO:0000313" key="3">
    <source>
        <dbReference type="Proteomes" id="UP001566132"/>
    </source>
</evidence>
<evidence type="ECO:0000259" key="1">
    <source>
        <dbReference type="Pfam" id="PF21599"/>
    </source>
</evidence>
<name>A0ABD1E4G8_HYPHA</name>
<accession>A0ABD1E4G8</accession>
<dbReference type="InterPro" id="IPR052579">
    <property type="entry name" value="Zinc_finger_SWIM"/>
</dbReference>
<dbReference type="AlphaFoldDB" id="A0ABD1E4G8"/>
<proteinExistence type="predicted"/>
<reference evidence="2 3" key="1">
    <citation type="submission" date="2024-05" db="EMBL/GenBank/DDBJ databases">
        <title>Genetic variation in Jamaican populations of the coffee berry borer (Hypothenemus hampei).</title>
        <authorList>
            <person name="Errbii M."/>
            <person name="Myrie A."/>
        </authorList>
    </citation>
    <scope>NUCLEOTIDE SEQUENCE [LARGE SCALE GENOMIC DNA]</scope>
    <source>
        <strain evidence="2">JA-Hopewell-2020-01-JO</strain>
        <tissue evidence="2">Whole body</tissue>
    </source>
</reference>
<sequence length="248" mass="28903">MVFVVGLTFKSYKEVEEALKIHEKATFAKYWKRDARLIASSRIKRVITPELRYYELKYTCIFRGQCFRKRINSNVKEIKTFKKEIPCPAFISLRASLNGKFLEVKNLNNTHNHETNKYYKKKQRLFHSLQNNHVDLEDVASNIDQTVSVATGSCSKPKSYAQKRKKALLVTDSIADLMGQSCNSLFDHRMEVLKSLELLWKQGKYVKVDIIEEQDLGKTVNSGKNMFVLIVSQFHFINFLLSIYNFLI</sequence>
<keyword evidence="3" id="KW-1185">Reference proteome</keyword>
<protein>
    <recommendedName>
        <fullName evidence="1">ZSWIM3 N-terminal domain-containing protein</fullName>
    </recommendedName>
</protein>
<dbReference type="Pfam" id="PF21599">
    <property type="entry name" value="ZSWIM3_N"/>
    <property type="match status" value="1"/>
</dbReference>